<reference evidence="1 2" key="1">
    <citation type="submission" date="2019-01" db="EMBL/GenBank/DDBJ databases">
        <title>Bacillus sp. M5HDSG1-1, whole genome shotgun sequence.</title>
        <authorList>
            <person name="Tuo L."/>
        </authorList>
    </citation>
    <scope>NUCLEOTIDE SEQUENCE [LARGE SCALE GENOMIC DNA]</scope>
    <source>
        <strain evidence="1 2">M5HDSG1-1</strain>
    </source>
</reference>
<comment type="caution">
    <text evidence="1">The sequence shown here is derived from an EMBL/GenBank/DDBJ whole genome shotgun (WGS) entry which is preliminary data.</text>
</comment>
<accession>A0A437KH51</accession>
<dbReference type="Proteomes" id="UP000288024">
    <property type="component" value="Unassembled WGS sequence"/>
</dbReference>
<sequence>MKKSGKIIVFSKVKKEKRNITIQGKVNPSLGLMVTQYYSHGKDSMIVKVEKDGYVFFEEVGADITILSCVEAIEMFKFFSLQ</sequence>
<organism evidence="1 2">
    <name type="scientific">Niallia taxi</name>
    <dbReference type="NCBI Taxonomy" id="2499688"/>
    <lineage>
        <taxon>Bacteria</taxon>
        <taxon>Bacillati</taxon>
        <taxon>Bacillota</taxon>
        <taxon>Bacilli</taxon>
        <taxon>Bacillales</taxon>
        <taxon>Bacillaceae</taxon>
        <taxon>Niallia</taxon>
    </lineage>
</organism>
<gene>
    <name evidence="1" type="ORF">EM808_03935</name>
</gene>
<dbReference type="EMBL" id="RZTZ01000001">
    <property type="protein sequence ID" value="RVT67636.1"/>
    <property type="molecule type" value="Genomic_DNA"/>
</dbReference>
<protein>
    <submittedName>
        <fullName evidence="1">Uncharacterized protein</fullName>
    </submittedName>
</protein>
<dbReference type="AlphaFoldDB" id="A0A437KH51"/>
<name>A0A437KH51_9BACI</name>
<proteinExistence type="predicted"/>
<dbReference type="RefSeq" id="WP_127736130.1">
    <property type="nucleotide sequence ID" value="NZ_RZTZ01000001.1"/>
</dbReference>
<keyword evidence="2" id="KW-1185">Reference proteome</keyword>
<evidence type="ECO:0000313" key="1">
    <source>
        <dbReference type="EMBL" id="RVT67636.1"/>
    </source>
</evidence>
<evidence type="ECO:0000313" key="2">
    <source>
        <dbReference type="Proteomes" id="UP000288024"/>
    </source>
</evidence>